<sequence>MFISNMFHQDALSIDVSLVFSSWESLSRGLMNEYSSRDNIMYPLRKSIDQLVQRIVQEVHPYKDNIGLIYRTILQEGREVYAQRQS</sequence>
<accession>A0A081C1X7</accession>
<dbReference type="Proteomes" id="UP000030661">
    <property type="component" value="Unassembled WGS sequence"/>
</dbReference>
<dbReference type="AlphaFoldDB" id="A0A081C1X7"/>
<dbReference type="STRING" id="1499967.U27_05556"/>
<reference evidence="1" key="1">
    <citation type="journal article" date="2015" name="PeerJ">
        <title>First genomic representation of candidate bacterial phylum KSB3 points to enhanced environmental sensing as a trigger of wastewater bulking.</title>
        <authorList>
            <person name="Sekiguchi Y."/>
            <person name="Ohashi A."/>
            <person name="Parks D.H."/>
            <person name="Yamauchi T."/>
            <person name="Tyson G.W."/>
            <person name="Hugenholtz P."/>
        </authorList>
    </citation>
    <scope>NUCLEOTIDE SEQUENCE [LARGE SCALE GENOMIC DNA]</scope>
</reference>
<name>A0A081C1X7_VECG1</name>
<dbReference type="HOGENOM" id="CLU_2491512_0_0_0"/>
<evidence type="ECO:0000313" key="2">
    <source>
        <dbReference type="Proteomes" id="UP000030661"/>
    </source>
</evidence>
<evidence type="ECO:0000313" key="1">
    <source>
        <dbReference type="EMBL" id="GAK58582.1"/>
    </source>
</evidence>
<protein>
    <submittedName>
        <fullName evidence="1">Uncharacterized protein</fullName>
    </submittedName>
</protein>
<dbReference type="EMBL" id="DF820468">
    <property type="protein sequence ID" value="GAK58582.1"/>
    <property type="molecule type" value="Genomic_DNA"/>
</dbReference>
<keyword evidence="2" id="KW-1185">Reference proteome</keyword>
<proteinExistence type="predicted"/>
<gene>
    <name evidence="1" type="ORF">U27_05556</name>
</gene>
<organism evidence="1">
    <name type="scientific">Vecturithrix granuli</name>
    <dbReference type="NCBI Taxonomy" id="1499967"/>
    <lineage>
        <taxon>Bacteria</taxon>
        <taxon>Candidatus Moduliflexota</taxon>
        <taxon>Candidatus Vecturitrichia</taxon>
        <taxon>Candidatus Vecturitrichales</taxon>
        <taxon>Candidatus Vecturitrichaceae</taxon>
        <taxon>Candidatus Vecturithrix</taxon>
    </lineage>
</organism>